<reference evidence="1 2" key="1">
    <citation type="submission" date="2019-07" db="EMBL/GenBank/DDBJ databases">
        <title>Genome sequence of 2 isolates from Red Sea Mangroves.</title>
        <authorList>
            <person name="Sefrji F."/>
            <person name="Michoud G."/>
            <person name="Merlino G."/>
            <person name="Daffonchio D."/>
        </authorList>
    </citation>
    <scope>NUCLEOTIDE SEQUENCE [LARGE SCALE GENOMIC DNA]</scope>
    <source>
        <strain evidence="1 2">R1DC41</strain>
    </source>
</reference>
<accession>A0A7S8C975</accession>
<name>A0A7S8C975_9BACI</name>
<keyword evidence="2" id="KW-1185">Reference proteome</keyword>
<organism evidence="1 2">
    <name type="scientific">Mangrovibacillus cuniculi</name>
    <dbReference type="NCBI Taxonomy" id="2593652"/>
    <lineage>
        <taxon>Bacteria</taxon>
        <taxon>Bacillati</taxon>
        <taxon>Bacillota</taxon>
        <taxon>Bacilli</taxon>
        <taxon>Bacillales</taxon>
        <taxon>Bacillaceae</taxon>
        <taxon>Mangrovibacillus</taxon>
    </lineage>
</organism>
<gene>
    <name evidence="1" type="ORF">G8O30_01545</name>
</gene>
<dbReference type="KEGG" id="mcui:G8O30_01545"/>
<dbReference type="RefSeq" id="WP_239673263.1">
    <property type="nucleotide sequence ID" value="NZ_CP049742.1"/>
</dbReference>
<sequence>MNNAEIRSLFTDYDLEETYSSMLTSLEQSRLLYGADVECMEDFLATYNYQILHLSYEEFERLYTQFVAIYPHIKNRYDFG</sequence>
<evidence type="ECO:0000313" key="2">
    <source>
        <dbReference type="Proteomes" id="UP000593626"/>
    </source>
</evidence>
<proteinExistence type="predicted"/>
<dbReference type="Proteomes" id="UP000593626">
    <property type="component" value="Chromosome"/>
</dbReference>
<dbReference type="EMBL" id="CP049742">
    <property type="protein sequence ID" value="QPC45745.1"/>
    <property type="molecule type" value="Genomic_DNA"/>
</dbReference>
<evidence type="ECO:0000313" key="1">
    <source>
        <dbReference type="EMBL" id="QPC45745.1"/>
    </source>
</evidence>
<dbReference type="AlphaFoldDB" id="A0A7S8C975"/>
<protein>
    <submittedName>
        <fullName evidence="1">Uncharacterized protein</fullName>
    </submittedName>
</protein>